<proteinExistence type="predicted"/>
<dbReference type="EMBL" id="HG994366">
    <property type="protein sequence ID" value="CAF1919472.1"/>
    <property type="molecule type" value="Genomic_DNA"/>
</dbReference>
<name>A0A816K3R4_BRANA</name>
<accession>A0A816K3R4</accession>
<protein>
    <submittedName>
        <fullName evidence="1">(rape) hypothetical protein</fullName>
    </submittedName>
</protein>
<organism evidence="1">
    <name type="scientific">Brassica napus</name>
    <name type="common">Rape</name>
    <dbReference type="NCBI Taxonomy" id="3708"/>
    <lineage>
        <taxon>Eukaryota</taxon>
        <taxon>Viridiplantae</taxon>
        <taxon>Streptophyta</taxon>
        <taxon>Embryophyta</taxon>
        <taxon>Tracheophyta</taxon>
        <taxon>Spermatophyta</taxon>
        <taxon>Magnoliopsida</taxon>
        <taxon>eudicotyledons</taxon>
        <taxon>Gunneridae</taxon>
        <taxon>Pentapetalae</taxon>
        <taxon>rosids</taxon>
        <taxon>malvids</taxon>
        <taxon>Brassicales</taxon>
        <taxon>Brassicaceae</taxon>
        <taxon>Brassiceae</taxon>
        <taxon>Brassica</taxon>
    </lineage>
</organism>
<reference evidence="1" key="1">
    <citation type="submission" date="2021-01" db="EMBL/GenBank/DDBJ databases">
        <authorList>
            <consortium name="Genoscope - CEA"/>
            <person name="William W."/>
        </authorList>
    </citation>
    <scope>NUCLEOTIDE SEQUENCE</scope>
</reference>
<evidence type="ECO:0000313" key="1">
    <source>
        <dbReference type="EMBL" id="CAF1919472.1"/>
    </source>
</evidence>
<dbReference type="Proteomes" id="UP001295469">
    <property type="component" value="Chromosome C02"/>
</dbReference>
<gene>
    <name evidence="1" type="ORF">DARMORV10_C02P47560.1</name>
</gene>
<dbReference type="AlphaFoldDB" id="A0A816K3R4"/>
<sequence length="108" mass="12442">MGFHVINLEAESTTHNNTPLLGFVIFFSLRHQKLSSPTKSMDSDASPPLFKCGCSGFRRNGKLMGVDMLYWIQRLLCFEACVHNYLNFFGLLNPHYQAFLFKVLFNIF</sequence>